<sequence>MTHEFKELINTAFTYHKDHQKCVMASVVDLDGSSYRKPGVRMLISESGVITGAVSGGCVEKEVLFQAEEVFETGKAKMMTYDGRYRLGCEGVIYILIEPVVITETLFEEINKEFKNRTYFKLESFYKRSLDDVSYTLGTQVILSNAEKLNLSSISAELFHTESSLVYKQKLPPLFQLFLFGSEHDAVQLGITASQLGWQVTVIASPKDPKTEANFPGVYQVLHLTPQEAAALTIDEESAVVLMNHNYATDLNFLVNIINKKPNYVGVLGSSKRREKLFNELIDYKPELFEENLDTIYGPAGIDIGAITPQEIALSVTAEILALKRKREVQSLRDKSKQATSQNRRL</sequence>
<comment type="caution">
    <text evidence="3">The sequence shown here is derived from an EMBL/GenBank/DDBJ whole genome shotgun (WGS) entry which is preliminary data.</text>
</comment>
<dbReference type="PANTHER" id="PTHR30388">
    <property type="entry name" value="ALDEHYDE OXIDOREDUCTASE MOLYBDENUM COFACTOR ASSEMBLY PROTEIN"/>
    <property type="match status" value="1"/>
</dbReference>
<dbReference type="PANTHER" id="PTHR30388:SF4">
    <property type="entry name" value="MOLYBDENUM COFACTOR INSERTION CHAPERONE PAOD"/>
    <property type="match status" value="1"/>
</dbReference>
<evidence type="ECO:0000313" key="4">
    <source>
        <dbReference type="Proteomes" id="UP000289859"/>
    </source>
</evidence>
<dbReference type="Pfam" id="PF13478">
    <property type="entry name" value="XdhC_C"/>
    <property type="match status" value="1"/>
</dbReference>
<dbReference type="InterPro" id="IPR027051">
    <property type="entry name" value="XdhC_Rossmann_dom"/>
</dbReference>
<evidence type="ECO:0000259" key="1">
    <source>
        <dbReference type="Pfam" id="PF02625"/>
    </source>
</evidence>
<dbReference type="InterPro" id="IPR003777">
    <property type="entry name" value="XdhC_CoxI"/>
</dbReference>
<organism evidence="3 4">
    <name type="scientific">Leeuwenhoekiella polynyae</name>
    <dbReference type="NCBI Taxonomy" id="1550906"/>
    <lineage>
        <taxon>Bacteria</taxon>
        <taxon>Pseudomonadati</taxon>
        <taxon>Bacteroidota</taxon>
        <taxon>Flavobacteriia</taxon>
        <taxon>Flavobacteriales</taxon>
        <taxon>Flavobacteriaceae</taxon>
        <taxon>Leeuwenhoekiella</taxon>
    </lineage>
</organism>
<dbReference type="EMBL" id="QOVK01000012">
    <property type="protein sequence ID" value="RXG20185.1"/>
    <property type="molecule type" value="Genomic_DNA"/>
</dbReference>
<dbReference type="Gene3D" id="3.40.50.720">
    <property type="entry name" value="NAD(P)-binding Rossmann-like Domain"/>
    <property type="match status" value="1"/>
</dbReference>
<keyword evidence="4" id="KW-1185">Reference proteome</keyword>
<evidence type="ECO:0000259" key="2">
    <source>
        <dbReference type="Pfam" id="PF13478"/>
    </source>
</evidence>
<dbReference type="OrthoDB" id="9773039at2"/>
<dbReference type="AlphaFoldDB" id="A0A4Q0P1X1"/>
<feature type="domain" description="XdhC Rossmann" evidence="2">
    <location>
        <begin position="177"/>
        <end position="320"/>
    </location>
</feature>
<name>A0A4Q0P1X1_9FLAO</name>
<reference evidence="3 4" key="1">
    <citation type="submission" date="2018-07" db="EMBL/GenBank/DDBJ databases">
        <title>Leeuwenhoekiella genomics.</title>
        <authorList>
            <person name="Tahon G."/>
            <person name="Willems A."/>
        </authorList>
    </citation>
    <scope>NUCLEOTIDE SEQUENCE [LARGE SCALE GENOMIC DNA]</scope>
    <source>
        <strain evidence="3 4">LMG 29608</strain>
    </source>
</reference>
<protein>
    <submittedName>
        <fullName evidence="3">Xanthine/CO dehydrogenase XdhC/CoxF family maturation factor</fullName>
    </submittedName>
</protein>
<accession>A0A4Q0P1X1</accession>
<dbReference type="InterPro" id="IPR052698">
    <property type="entry name" value="MoCofactor_Util/Proc"/>
</dbReference>
<feature type="domain" description="XdhC- CoxI" evidence="1">
    <location>
        <begin position="18"/>
        <end position="82"/>
    </location>
</feature>
<dbReference type="Proteomes" id="UP000289859">
    <property type="component" value="Unassembled WGS sequence"/>
</dbReference>
<gene>
    <name evidence="3" type="ORF">DSM02_2621</name>
</gene>
<dbReference type="Pfam" id="PF02625">
    <property type="entry name" value="XdhC_CoxI"/>
    <property type="match status" value="1"/>
</dbReference>
<evidence type="ECO:0000313" key="3">
    <source>
        <dbReference type="EMBL" id="RXG20185.1"/>
    </source>
</evidence>
<dbReference type="RefSeq" id="WP_128766022.1">
    <property type="nucleotide sequence ID" value="NZ_JBHUOO010000045.1"/>
</dbReference>
<proteinExistence type="predicted"/>